<evidence type="ECO:0000313" key="2">
    <source>
        <dbReference type="Proteomes" id="UP001175211"/>
    </source>
</evidence>
<comment type="caution">
    <text evidence="1">The sequence shown here is derived from an EMBL/GenBank/DDBJ whole genome shotgun (WGS) entry which is preliminary data.</text>
</comment>
<organism evidence="1 2">
    <name type="scientific">Armillaria tabescens</name>
    <name type="common">Ringless honey mushroom</name>
    <name type="synonym">Agaricus tabescens</name>
    <dbReference type="NCBI Taxonomy" id="1929756"/>
    <lineage>
        <taxon>Eukaryota</taxon>
        <taxon>Fungi</taxon>
        <taxon>Dikarya</taxon>
        <taxon>Basidiomycota</taxon>
        <taxon>Agaricomycotina</taxon>
        <taxon>Agaricomycetes</taxon>
        <taxon>Agaricomycetidae</taxon>
        <taxon>Agaricales</taxon>
        <taxon>Marasmiineae</taxon>
        <taxon>Physalacriaceae</taxon>
        <taxon>Desarmillaria</taxon>
    </lineage>
</organism>
<sequence>MKITSSAGEPATIALSSETADSELDWIDWLCRTYPTHSRGEIQDFYISHFGSMDAAKSVVDEYRRQVVGPAGSSLKRIGLYPAPDEIMHVVDIYDKDNKHKIAFWQGDMAHDRQYQFAFINSDGRPIPAPDGVRIYGVPRPDGGGTMDELLSLERNAGMATADIKSEVFVAPEGGVYRVTGLGEVVHFAVPIHDDFVLAPMRIFNRVILLSYTDLDVY</sequence>
<gene>
    <name evidence="1" type="ORF">EV420DRAFT_1647770</name>
</gene>
<dbReference type="RefSeq" id="XP_060326161.1">
    <property type="nucleotide sequence ID" value="XM_060478078.1"/>
</dbReference>
<dbReference type="GeneID" id="85361626"/>
<dbReference type="EMBL" id="JAUEPS010000044">
    <property type="protein sequence ID" value="KAK0447440.1"/>
    <property type="molecule type" value="Genomic_DNA"/>
</dbReference>
<reference evidence="1" key="1">
    <citation type="submission" date="2023-06" db="EMBL/GenBank/DDBJ databases">
        <authorList>
            <consortium name="Lawrence Berkeley National Laboratory"/>
            <person name="Ahrendt S."/>
            <person name="Sahu N."/>
            <person name="Indic B."/>
            <person name="Wong-Bajracharya J."/>
            <person name="Merenyi Z."/>
            <person name="Ke H.-M."/>
            <person name="Monk M."/>
            <person name="Kocsube S."/>
            <person name="Drula E."/>
            <person name="Lipzen A."/>
            <person name="Balint B."/>
            <person name="Henrissat B."/>
            <person name="Andreopoulos B."/>
            <person name="Martin F.M."/>
            <person name="Harder C.B."/>
            <person name="Rigling D."/>
            <person name="Ford K.L."/>
            <person name="Foster G.D."/>
            <person name="Pangilinan J."/>
            <person name="Papanicolaou A."/>
            <person name="Barry K."/>
            <person name="LaButti K."/>
            <person name="Viragh M."/>
            <person name="Koriabine M."/>
            <person name="Yan M."/>
            <person name="Riley R."/>
            <person name="Champramary S."/>
            <person name="Plett K.L."/>
            <person name="Tsai I.J."/>
            <person name="Slot J."/>
            <person name="Sipos G."/>
            <person name="Plett J."/>
            <person name="Nagy L.G."/>
            <person name="Grigoriev I.V."/>
        </authorList>
    </citation>
    <scope>NUCLEOTIDE SEQUENCE</scope>
    <source>
        <strain evidence="1">CCBAS 213</strain>
    </source>
</reference>
<dbReference type="Proteomes" id="UP001175211">
    <property type="component" value="Unassembled WGS sequence"/>
</dbReference>
<proteinExistence type="predicted"/>
<accession>A0AA39MVL2</accession>
<protein>
    <submittedName>
        <fullName evidence="1">Uncharacterized protein</fullName>
    </submittedName>
</protein>
<name>A0AA39MVL2_ARMTA</name>
<dbReference type="AlphaFoldDB" id="A0AA39MVL2"/>
<evidence type="ECO:0000313" key="1">
    <source>
        <dbReference type="EMBL" id="KAK0447440.1"/>
    </source>
</evidence>
<keyword evidence="2" id="KW-1185">Reference proteome</keyword>